<organism evidence="2 3">
    <name type="scientific">Limimaricola cinnabarinus LL-001</name>
    <dbReference type="NCBI Taxonomy" id="1337093"/>
    <lineage>
        <taxon>Bacteria</taxon>
        <taxon>Pseudomonadati</taxon>
        <taxon>Pseudomonadota</taxon>
        <taxon>Alphaproteobacteria</taxon>
        <taxon>Rhodobacterales</taxon>
        <taxon>Paracoccaceae</taxon>
        <taxon>Limimaricola</taxon>
    </lineage>
</organism>
<keyword evidence="3" id="KW-1185">Reference proteome</keyword>
<feature type="compositionally biased region" description="Basic residues" evidence="1">
    <location>
        <begin position="82"/>
        <end position="107"/>
    </location>
</feature>
<dbReference type="EMBL" id="BATB01000006">
    <property type="protein sequence ID" value="GAD54772.1"/>
    <property type="molecule type" value="Genomic_DNA"/>
</dbReference>
<dbReference type="Proteomes" id="UP000016566">
    <property type="component" value="Unassembled WGS sequence"/>
</dbReference>
<gene>
    <name evidence="2" type="ORF">MBELCI_0824</name>
</gene>
<dbReference type="STRING" id="1337093.MBELCI_0824"/>
<feature type="region of interest" description="Disordered" evidence="1">
    <location>
        <begin position="22"/>
        <end position="107"/>
    </location>
</feature>
<reference evidence="2" key="1">
    <citation type="journal article" date="2013" name="Genome Announc.">
        <title>Draft Genome Sequence of Loktanella cinnabarina LL-001T, Isolated from Deep-Sea Floor Sediment.</title>
        <authorList>
            <person name="Nishi S."/>
            <person name="Tsubouchi T."/>
            <person name="Takaki Y."/>
            <person name="Koyanagi R."/>
            <person name="Satoh N."/>
            <person name="Maruyama T."/>
            <person name="Hatada Y."/>
        </authorList>
    </citation>
    <scope>NUCLEOTIDE SEQUENCE [LARGE SCALE GENOMIC DNA]</scope>
    <source>
        <strain evidence="2">LL-001</strain>
    </source>
</reference>
<proteinExistence type="predicted"/>
<name>U2Z113_9RHOB</name>
<evidence type="ECO:0000313" key="3">
    <source>
        <dbReference type="Proteomes" id="UP000016566"/>
    </source>
</evidence>
<accession>U2Z113</accession>
<sequence length="107" mass="11756">MIKAVRGGTVVLHAPLSAATVAPLQSRAHHSKQSSRPSRRIVAAPSRIAAARRRTKSDGSEADRAFGSGRIAARRAPAPPTGRRRTRRNNAVRPCRRRTPPRRTRPR</sequence>
<feature type="compositionally biased region" description="Basic residues" evidence="1">
    <location>
        <begin position="27"/>
        <end position="39"/>
    </location>
</feature>
<dbReference type="AlphaFoldDB" id="U2Z113"/>
<comment type="caution">
    <text evidence="2">The sequence shown here is derived from an EMBL/GenBank/DDBJ whole genome shotgun (WGS) entry which is preliminary data.</text>
</comment>
<feature type="compositionally biased region" description="Low complexity" evidence="1">
    <location>
        <begin position="40"/>
        <end position="49"/>
    </location>
</feature>
<evidence type="ECO:0000313" key="2">
    <source>
        <dbReference type="EMBL" id="GAD54772.1"/>
    </source>
</evidence>
<protein>
    <submittedName>
        <fullName evidence="2">Uncharacterized protein</fullName>
    </submittedName>
</protein>
<evidence type="ECO:0000256" key="1">
    <source>
        <dbReference type="SAM" id="MobiDB-lite"/>
    </source>
</evidence>